<organism evidence="1 2">
    <name type="scientific">Blautia producta</name>
    <dbReference type="NCBI Taxonomy" id="33035"/>
    <lineage>
        <taxon>Bacteria</taxon>
        <taxon>Bacillati</taxon>
        <taxon>Bacillota</taxon>
        <taxon>Clostridia</taxon>
        <taxon>Lachnospirales</taxon>
        <taxon>Lachnospiraceae</taxon>
        <taxon>Blautia</taxon>
    </lineage>
</organism>
<protein>
    <submittedName>
        <fullName evidence="1">Uncharacterized protein</fullName>
    </submittedName>
</protein>
<gene>
    <name evidence="1" type="ORF">E5259_24800</name>
</gene>
<name>A0A7G5N105_9FIRM</name>
<proteinExistence type="predicted"/>
<evidence type="ECO:0000313" key="1">
    <source>
        <dbReference type="EMBL" id="QMW80548.1"/>
    </source>
</evidence>
<accession>A0A7G5N105</accession>
<dbReference type="GeneID" id="75053994"/>
<dbReference type="EMBL" id="CP039126">
    <property type="protein sequence ID" value="QMW80548.1"/>
    <property type="molecule type" value="Genomic_DNA"/>
</dbReference>
<dbReference type="AlphaFoldDB" id="A0A7G5N105"/>
<dbReference type="RefSeq" id="WP_018595232.1">
    <property type="nucleotide sequence ID" value="NZ_CABLBP010000020.1"/>
</dbReference>
<evidence type="ECO:0000313" key="2">
    <source>
        <dbReference type="Proteomes" id="UP000515789"/>
    </source>
</evidence>
<reference evidence="1 2" key="1">
    <citation type="submission" date="2019-04" db="EMBL/GenBank/DDBJ databases">
        <authorList>
            <person name="Schori C."/>
            <person name="Ahrens C."/>
        </authorList>
    </citation>
    <scope>NUCLEOTIDE SEQUENCE [LARGE SCALE GENOMIC DNA]</scope>
    <source>
        <strain evidence="1 2">DSM 2950</strain>
    </source>
</reference>
<sequence>MALINIKITDVQITPQTVMVSGTFKISVTVENIVHPILNTDGGMLLDADGNVLEYVPQENWNLETAAGEPITAADNEKIIVISE</sequence>
<dbReference type="Proteomes" id="UP000515789">
    <property type="component" value="Chromosome"/>
</dbReference>